<evidence type="ECO:0000313" key="7">
    <source>
        <dbReference type="Proteomes" id="UP000198854"/>
    </source>
</evidence>
<dbReference type="SUPFAM" id="SSF46785">
    <property type="entry name" value="Winged helix' DNA-binding domain"/>
    <property type="match status" value="1"/>
</dbReference>
<dbReference type="GO" id="GO:0043565">
    <property type="term" value="F:sequence-specific DNA binding"/>
    <property type="evidence" value="ECO:0007669"/>
    <property type="project" value="TreeGrafter"/>
</dbReference>
<feature type="domain" description="HTH lysR-type" evidence="5">
    <location>
        <begin position="7"/>
        <end position="64"/>
    </location>
</feature>
<protein>
    <submittedName>
        <fullName evidence="6">DNA-binding transcriptional regulator, LysR family</fullName>
    </submittedName>
</protein>
<evidence type="ECO:0000256" key="3">
    <source>
        <dbReference type="ARBA" id="ARBA00023125"/>
    </source>
</evidence>
<dbReference type="InterPro" id="IPR005119">
    <property type="entry name" value="LysR_subst-bd"/>
</dbReference>
<evidence type="ECO:0000259" key="5">
    <source>
        <dbReference type="PROSITE" id="PS50931"/>
    </source>
</evidence>
<name>A0A1G7Z6B7_9VIBR</name>
<dbReference type="FunFam" id="1.10.10.10:FF:000001">
    <property type="entry name" value="LysR family transcriptional regulator"/>
    <property type="match status" value="1"/>
</dbReference>
<keyword evidence="2" id="KW-0805">Transcription regulation</keyword>
<dbReference type="Pfam" id="PF00126">
    <property type="entry name" value="HTH_1"/>
    <property type="match status" value="1"/>
</dbReference>
<dbReference type="Gene3D" id="3.40.190.290">
    <property type="match status" value="1"/>
</dbReference>
<keyword evidence="3 6" id="KW-0238">DNA-binding</keyword>
<dbReference type="STRING" id="861298.SAMN04488136_10717"/>
<dbReference type="RefSeq" id="WP_093271690.1">
    <property type="nucleotide sequence ID" value="NZ_FNDD01000007.1"/>
</dbReference>
<accession>A0A1G7Z6B7</accession>
<sequence length="318" mass="35647">MTDLNSINIRALQFFIAVFESQSFSVVARRQGVSASMVSRVIHQLEDALGQQLFYRNTRAVIATEAGRLFVDYARAMTEQLGALQTELQDRAQEPTGLVRINAPVFFGQRHIAPWLAGLATRHPKLQIDLTQTDDFIDPHRDAADVIFRIGPLTDSSFHARIIGKQHYHLAAAPSYIEKHGALSTPEQLNQHQALVYRGSSGPNRWLLRKASKTASPWTQVQLNPRLISNNAETLLIAALNGMGLVLFPDWLIGDYLQKGQLVQVLPSYEAVINTEPHHIAAIYPNVRHPPLNVRAVIDYFIEVYGAPLYWQMPANSQ</sequence>
<dbReference type="PANTHER" id="PTHR30537:SF5">
    <property type="entry name" value="HTH-TYPE TRANSCRIPTIONAL ACTIVATOR TTDR-RELATED"/>
    <property type="match status" value="1"/>
</dbReference>
<dbReference type="AlphaFoldDB" id="A0A1G7Z6B7"/>
<dbReference type="SUPFAM" id="SSF53850">
    <property type="entry name" value="Periplasmic binding protein-like II"/>
    <property type="match status" value="1"/>
</dbReference>
<dbReference type="Proteomes" id="UP000198854">
    <property type="component" value="Unassembled WGS sequence"/>
</dbReference>
<dbReference type="InterPro" id="IPR036390">
    <property type="entry name" value="WH_DNA-bd_sf"/>
</dbReference>
<dbReference type="Gene3D" id="1.10.10.10">
    <property type="entry name" value="Winged helix-like DNA-binding domain superfamily/Winged helix DNA-binding domain"/>
    <property type="match status" value="1"/>
</dbReference>
<organism evidence="6 7">
    <name type="scientific">Vibrio xiamenensis</name>
    <dbReference type="NCBI Taxonomy" id="861298"/>
    <lineage>
        <taxon>Bacteria</taxon>
        <taxon>Pseudomonadati</taxon>
        <taxon>Pseudomonadota</taxon>
        <taxon>Gammaproteobacteria</taxon>
        <taxon>Vibrionales</taxon>
        <taxon>Vibrionaceae</taxon>
        <taxon>Vibrio</taxon>
    </lineage>
</organism>
<dbReference type="InterPro" id="IPR000847">
    <property type="entry name" value="LysR_HTH_N"/>
</dbReference>
<dbReference type="Pfam" id="PF03466">
    <property type="entry name" value="LysR_substrate"/>
    <property type="match status" value="1"/>
</dbReference>
<reference evidence="6 7" key="1">
    <citation type="submission" date="2016-10" db="EMBL/GenBank/DDBJ databases">
        <authorList>
            <person name="de Groot N.N."/>
        </authorList>
    </citation>
    <scope>NUCLEOTIDE SEQUENCE [LARGE SCALE GENOMIC DNA]</scope>
    <source>
        <strain evidence="6 7">CGMCC 1.10228</strain>
    </source>
</reference>
<evidence type="ECO:0000256" key="1">
    <source>
        <dbReference type="ARBA" id="ARBA00009437"/>
    </source>
</evidence>
<dbReference type="InterPro" id="IPR058163">
    <property type="entry name" value="LysR-type_TF_proteobact-type"/>
</dbReference>
<dbReference type="GO" id="GO:0003700">
    <property type="term" value="F:DNA-binding transcription factor activity"/>
    <property type="evidence" value="ECO:0007669"/>
    <property type="project" value="InterPro"/>
</dbReference>
<dbReference type="GO" id="GO:0006351">
    <property type="term" value="P:DNA-templated transcription"/>
    <property type="evidence" value="ECO:0007669"/>
    <property type="project" value="TreeGrafter"/>
</dbReference>
<evidence type="ECO:0000313" key="6">
    <source>
        <dbReference type="EMBL" id="SDH04157.1"/>
    </source>
</evidence>
<evidence type="ECO:0000256" key="4">
    <source>
        <dbReference type="ARBA" id="ARBA00023163"/>
    </source>
</evidence>
<keyword evidence="4" id="KW-0804">Transcription</keyword>
<gene>
    <name evidence="6" type="ORF">SAMN04488136_10717</name>
</gene>
<proteinExistence type="inferred from homology"/>
<dbReference type="InterPro" id="IPR036388">
    <property type="entry name" value="WH-like_DNA-bd_sf"/>
</dbReference>
<dbReference type="PANTHER" id="PTHR30537">
    <property type="entry name" value="HTH-TYPE TRANSCRIPTIONAL REGULATOR"/>
    <property type="match status" value="1"/>
</dbReference>
<dbReference type="OrthoDB" id="8885940at2"/>
<keyword evidence="7" id="KW-1185">Reference proteome</keyword>
<comment type="similarity">
    <text evidence="1">Belongs to the LysR transcriptional regulatory family.</text>
</comment>
<dbReference type="CDD" id="cd08422">
    <property type="entry name" value="PBP2_CrgA_like"/>
    <property type="match status" value="1"/>
</dbReference>
<evidence type="ECO:0000256" key="2">
    <source>
        <dbReference type="ARBA" id="ARBA00023015"/>
    </source>
</evidence>
<dbReference type="EMBL" id="FNDD01000007">
    <property type="protein sequence ID" value="SDH04157.1"/>
    <property type="molecule type" value="Genomic_DNA"/>
</dbReference>
<dbReference type="PROSITE" id="PS50931">
    <property type="entry name" value="HTH_LYSR"/>
    <property type="match status" value="1"/>
</dbReference>